<dbReference type="RefSeq" id="WP_222135452.1">
    <property type="nucleotide sequence ID" value="NZ_JAILXK010000001.1"/>
</dbReference>
<evidence type="ECO:0000259" key="3">
    <source>
        <dbReference type="Pfam" id="PF04909"/>
    </source>
</evidence>
<evidence type="ECO:0000313" key="5">
    <source>
        <dbReference type="Proteomes" id="UP001166571"/>
    </source>
</evidence>
<dbReference type="SUPFAM" id="SSF51556">
    <property type="entry name" value="Metallo-dependent hydrolases"/>
    <property type="match status" value="1"/>
</dbReference>
<dbReference type="PANTHER" id="PTHR21240:SF28">
    <property type="entry name" value="ISO-OROTATE DECARBOXYLASE (EUROFUNG)"/>
    <property type="match status" value="1"/>
</dbReference>
<dbReference type="Pfam" id="PF04909">
    <property type="entry name" value="Amidohydro_2"/>
    <property type="match status" value="1"/>
</dbReference>
<comment type="caution">
    <text evidence="4">The sequence shown here is derived from an EMBL/GenBank/DDBJ whole genome shotgun (WGS) entry which is preliminary data.</text>
</comment>
<protein>
    <submittedName>
        <fullName evidence="4">Amidohydrolase</fullName>
    </submittedName>
</protein>
<keyword evidence="1" id="KW-0456">Lyase</keyword>
<gene>
    <name evidence="4" type="ORF">K5P26_00630</name>
</gene>
<feature type="domain" description="Amidohydrolase-related" evidence="3">
    <location>
        <begin position="25"/>
        <end position="319"/>
    </location>
</feature>
<name>A0ABS7M9E3_9SPHN</name>
<organism evidence="4 5">
    <name type="scientific">Sphingopyxis jiangsuensis</name>
    <dbReference type="NCBI Taxonomy" id="2871171"/>
    <lineage>
        <taxon>Bacteria</taxon>
        <taxon>Pseudomonadati</taxon>
        <taxon>Pseudomonadota</taxon>
        <taxon>Alphaproteobacteria</taxon>
        <taxon>Sphingomonadales</taxon>
        <taxon>Sphingomonadaceae</taxon>
        <taxon>Sphingopyxis</taxon>
    </lineage>
</organism>
<dbReference type="EMBL" id="JAILXK010000001">
    <property type="protein sequence ID" value="MBY4635639.1"/>
    <property type="molecule type" value="Genomic_DNA"/>
</dbReference>
<evidence type="ECO:0000313" key="4">
    <source>
        <dbReference type="EMBL" id="MBY4635639.1"/>
    </source>
</evidence>
<dbReference type="PANTHER" id="PTHR21240">
    <property type="entry name" value="2-AMINO-3-CARBOXYLMUCONATE-6-SEMIALDEHYDE DECARBOXYLASE"/>
    <property type="match status" value="1"/>
</dbReference>
<keyword evidence="2" id="KW-0732">Signal</keyword>
<dbReference type="InterPro" id="IPR032466">
    <property type="entry name" value="Metal_Hydrolase"/>
</dbReference>
<keyword evidence="5" id="KW-1185">Reference proteome</keyword>
<reference evidence="4" key="1">
    <citation type="submission" date="2021-08" db="EMBL/GenBank/DDBJ databases">
        <title>Sphingopyxis panaciterrulae sp. nov., isolated from the surface water of the Yellow Sea.</title>
        <authorList>
            <person name="Gao Z."/>
            <person name="Zhang D."/>
            <person name="Zhang A."/>
        </authorList>
    </citation>
    <scope>NUCLEOTIDE SEQUENCE</scope>
    <source>
        <strain evidence="4">XHP0097</strain>
    </source>
</reference>
<accession>A0ABS7M9E3</accession>
<evidence type="ECO:0000256" key="2">
    <source>
        <dbReference type="SAM" id="SignalP"/>
    </source>
</evidence>
<feature type="signal peptide" evidence="2">
    <location>
        <begin position="1"/>
        <end position="17"/>
    </location>
</feature>
<evidence type="ECO:0000256" key="1">
    <source>
        <dbReference type="ARBA" id="ARBA00023239"/>
    </source>
</evidence>
<proteinExistence type="predicted"/>
<sequence length="332" mass="36188">MHKLLPLLFFAASPAAAQQAGAPVIDMHAHAYTVDFVAGASICPGSSGVPIPTVDPRDAFDPVELSRCAAPIAAPATDAALMDESIAAMRRFNIRRAVTSGDPDSVAKWRAAAPDLIVPALGFGASEPVSVETLTALADEGRLAVLGESFTQYRGIRADDPQWEAYWAFAEARDIPVGLHLGEGPPATARFPGYESYRASLTSPFQLEAVLHAHPKLRLYVMHYASPLVDEMIAMMYAHPNLYVDISANVGMAPRAQFYDHLKRMVDAGFGKRIMWGSDQMQWPGIIGESVASIEEAPFLTAEQRRDIFYNNAARFLRLSPEEIARDHAPRE</sequence>
<feature type="chain" id="PRO_5045050353" evidence="2">
    <location>
        <begin position="18"/>
        <end position="332"/>
    </location>
</feature>
<dbReference type="InterPro" id="IPR032465">
    <property type="entry name" value="ACMSD"/>
</dbReference>
<dbReference type="Gene3D" id="3.20.20.140">
    <property type="entry name" value="Metal-dependent hydrolases"/>
    <property type="match status" value="1"/>
</dbReference>
<dbReference type="InterPro" id="IPR006680">
    <property type="entry name" value="Amidohydro-rel"/>
</dbReference>
<dbReference type="Proteomes" id="UP001166571">
    <property type="component" value="Unassembled WGS sequence"/>
</dbReference>